<dbReference type="AlphaFoldDB" id="A0A811UX17"/>
<dbReference type="Proteomes" id="UP000606786">
    <property type="component" value="Unassembled WGS sequence"/>
</dbReference>
<accession>A0A811UX17</accession>
<evidence type="ECO:0000313" key="2">
    <source>
        <dbReference type="EMBL" id="CAD7001643.1"/>
    </source>
</evidence>
<comment type="caution">
    <text evidence="2">The sequence shown here is derived from an EMBL/GenBank/DDBJ whole genome shotgun (WGS) entry which is preliminary data.</text>
</comment>
<feature type="region of interest" description="Disordered" evidence="1">
    <location>
        <begin position="44"/>
        <end position="67"/>
    </location>
</feature>
<name>A0A811UX17_CERCA</name>
<keyword evidence="3" id="KW-1185">Reference proteome</keyword>
<evidence type="ECO:0000313" key="3">
    <source>
        <dbReference type="Proteomes" id="UP000606786"/>
    </source>
</evidence>
<reference evidence="2" key="1">
    <citation type="submission" date="2020-11" db="EMBL/GenBank/DDBJ databases">
        <authorList>
            <person name="Whitehead M."/>
        </authorList>
    </citation>
    <scope>NUCLEOTIDE SEQUENCE</scope>
    <source>
        <strain evidence="2">EGII</strain>
    </source>
</reference>
<proteinExistence type="predicted"/>
<evidence type="ECO:0000256" key="1">
    <source>
        <dbReference type="SAM" id="MobiDB-lite"/>
    </source>
</evidence>
<protein>
    <submittedName>
        <fullName evidence="2">(Mediterranean fruit fly) hypothetical protein</fullName>
    </submittedName>
</protein>
<gene>
    <name evidence="2" type="ORF">CCAP1982_LOCUS10137</name>
</gene>
<organism evidence="2 3">
    <name type="scientific">Ceratitis capitata</name>
    <name type="common">Mediterranean fruit fly</name>
    <name type="synonym">Tephritis capitata</name>
    <dbReference type="NCBI Taxonomy" id="7213"/>
    <lineage>
        <taxon>Eukaryota</taxon>
        <taxon>Metazoa</taxon>
        <taxon>Ecdysozoa</taxon>
        <taxon>Arthropoda</taxon>
        <taxon>Hexapoda</taxon>
        <taxon>Insecta</taxon>
        <taxon>Pterygota</taxon>
        <taxon>Neoptera</taxon>
        <taxon>Endopterygota</taxon>
        <taxon>Diptera</taxon>
        <taxon>Brachycera</taxon>
        <taxon>Muscomorpha</taxon>
        <taxon>Tephritoidea</taxon>
        <taxon>Tephritidae</taxon>
        <taxon>Ceratitis</taxon>
        <taxon>Ceratitis</taxon>
    </lineage>
</organism>
<dbReference type="EMBL" id="CAJHJT010000023">
    <property type="protein sequence ID" value="CAD7001643.1"/>
    <property type="molecule type" value="Genomic_DNA"/>
</dbReference>
<sequence length="131" mass="15066">MESLVEVQDSRSMQVLLQSLSAQIHELKSVISRLNSEKATLQKENDFLKRNSSQRNSDTTPKIPNDAEMEQFDHGEVNFPSLPNVLRETYSADPHTQPTTKQINYAISTKEKSKLKDNHLHLYVTTEIKKR</sequence>
<feature type="compositionally biased region" description="Polar residues" evidence="1">
    <location>
        <begin position="50"/>
        <end position="62"/>
    </location>
</feature>